<evidence type="ECO:0000256" key="3">
    <source>
        <dbReference type="ARBA" id="ARBA00022448"/>
    </source>
</evidence>
<accession>K0R061</accession>
<evidence type="ECO:0000256" key="4">
    <source>
        <dbReference type="ARBA" id="ARBA00022692"/>
    </source>
</evidence>
<evidence type="ECO:0000256" key="9">
    <source>
        <dbReference type="PROSITE-ProRule" id="PRU00282"/>
    </source>
</evidence>
<keyword evidence="5" id="KW-0677">Repeat</keyword>
<dbReference type="InterPro" id="IPR023395">
    <property type="entry name" value="MCP_dom_sf"/>
</dbReference>
<comment type="subcellular location">
    <subcellularLocation>
        <location evidence="1">Mitochondrion membrane</location>
        <topology evidence="1">Multi-pass membrane protein</topology>
    </subcellularLocation>
</comment>
<dbReference type="OMA" id="YANEIEC"/>
<sequence length="316" mass="34158">MPASDESFRDRDRRRIPHQWLDRGRNRRGGRLSTRNLQNESIRTQTNDTMAVEFSASGGSVVCKADECYPVESPEDDLVSLVKLILETEGIGGFFGGVKAMMIGQALIKSVAFSANELALGTLNSNEAIQVLDGQTQTFVSLLLAASFSGFVTSFLVAPVERVKVMMQAQQNSVYANELECIQAVLENEGWGGLFSRGLGPTLAREVPSYAIYFVVYGLLIKTSTASSIGSLAPLVCGALSGCACWVPVYPIDVVKTLVQNTEGGDSASSIDVAIQLYQDEGISAFFNGLTPKMLRASVNHAVTFWIYALMMDALV</sequence>
<feature type="repeat" description="Solcar" evidence="9">
    <location>
        <begin position="137"/>
        <end position="223"/>
    </location>
</feature>
<dbReference type="Pfam" id="PF00153">
    <property type="entry name" value="Mito_carr"/>
    <property type="match status" value="2"/>
</dbReference>
<dbReference type="Proteomes" id="UP000266841">
    <property type="component" value="Unassembled WGS sequence"/>
</dbReference>
<evidence type="ECO:0000313" key="12">
    <source>
        <dbReference type="Proteomes" id="UP000266841"/>
    </source>
</evidence>
<keyword evidence="7" id="KW-0496">Mitochondrion</keyword>
<dbReference type="PANTHER" id="PTHR45624:SF10">
    <property type="entry name" value="SLC (SOLUTE CARRIER) HOMOLOG"/>
    <property type="match status" value="1"/>
</dbReference>
<dbReference type="AlphaFoldDB" id="K0R061"/>
<gene>
    <name evidence="11" type="ORF">THAOC_35936</name>
</gene>
<comment type="similarity">
    <text evidence="2 10">Belongs to the mitochondrial carrier (TC 2.A.29) family.</text>
</comment>
<evidence type="ECO:0000256" key="6">
    <source>
        <dbReference type="ARBA" id="ARBA00022989"/>
    </source>
</evidence>
<evidence type="ECO:0000313" key="11">
    <source>
        <dbReference type="EMBL" id="EJK45448.1"/>
    </source>
</evidence>
<keyword evidence="3 10" id="KW-0813">Transport</keyword>
<dbReference type="PROSITE" id="PS50920">
    <property type="entry name" value="SOLCAR"/>
    <property type="match status" value="2"/>
</dbReference>
<evidence type="ECO:0000256" key="5">
    <source>
        <dbReference type="ARBA" id="ARBA00022737"/>
    </source>
</evidence>
<evidence type="ECO:0000256" key="2">
    <source>
        <dbReference type="ARBA" id="ARBA00006375"/>
    </source>
</evidence>
<dbReference type="eggNOG" id="KOG0758">
    <property type="taxonomic scope" value="Eukaryota"/>
</dbReference>
<keyword evidence="12" id="KW-1185">Reference proteome</keyword>
<dbReference type="InterPro" id="IPR050567">
    <property type="entry name" value="Mitochondrial_Carrier"/>
</dbReference>
<keyword evidence="6" id="KW-1133">Transmembrane helix</keyword>
<name>K0R061_THAOC</name>
<dbReference type="OrthoDB" id="193856at2759"/>
<dbReference type="Gene3D" id="1.50.40.10">
    <property type="entry name" value="Mitochondrial carrier domain"/>
    <property type="match status" value="1"/>
</dbReference>
<evidence type="ECO:0008006" key="13">
    <source>
        <dbReference type="Google" id="ProtNLM"/>
    </source>
</evidence>
<proteinExistence type="inferred from homology"/>
<feature type="repeat" description="Solcar" evidence="9">
    <location>
        <begin position="229"/>
        <end position="314"/>
    </location>
</feature>
<dbReference type="InterPro" id="IPR018108">
    <property type="entry name" value="MCP_transmembrane"/>
</dbReference>
<keyword evidence="8 9" id="KW-0472">Membrane</keyword>
<protein>
    <recommendedName>
        <fullName evidence="13">Mitochondrial carrier protein</fullName>
    </recommendedName>
</protein>
<evidence type="ECO:0000256" key="7">
    <source>
        <dbReference type="ARBA" id="ARBA00023128"/>
    </source>
</evidence>
<evidence type="ECO:0000256" key="1">
    <source>
        <dbReference type="ARBA" id="ARBA00004225"/>
    </source>
</evidence>
<evidence type="ECO:0000256" key="8">
    <source>
        <dbReference type="ARBA" id="ARBA00023136"/>
    </source>
</evidence>
<keyword evidence="4 9" id="KW-0812">Transmembrane</keyword>
<reference evidence="11 12" key="1">
    <citation type="journal article" date="2012" name="Genome Biol.">
        <title>Genome and low-iron response of an oceanic diatom adapted to chronic iron limitation.</title>
        <authorList>
            <person name="Lommer M."/>
            <person name="Specht M."/>
            <person name="Roy A.S."/>
            <person name="Kraemer L."/>
            <person name="Andreson R."/>
            <person name="Gutowska M.A."/>
            <person name="Wolf J."/>
            <person name="Bergner S.V."/>
            <person name="Schilhabel M.B."/>
            <person name="Klostermeier U.C."/>
            <person name="Beiko R.G."/>
            <person name="Rosenstiel P."/>
            <person name="Hippler M."/>
            <person name="Laroche J."/>
        </authorList>
    </citation>
    <scope>NUCLEOTIDE SEQUENCE [LARGE SCALE GENOMIC DNA]</scope>
    <source>
        <strain evidence="11 12">CCMP1005</strain>
    </source>
</reference>
<dbReference type="GO" id="GO:0022857">
    <property type="term" value="F:transmembrane transporter activity"/>
    <property type="evidence" value="ECO:0007669"/>
    <property type="project" value="TreeGrafter"/>
</dbReference>
<dbReference type="SUPFAM" id="SSF103506">
    <property type="entry name" value="Mitochondrial carrier"/>
    <property type="match status" value="1"/>
</dbReference>
<dbReference type="GO" id="GO:0031966">
    <property type="term" value="C:mitochondrial membrane"/>
    <property type="evidence" value="ECO:0007669"/>
    <property type="project" value="UniProtKB-SubCell"/>
</dbReference>
<dbReference type="EMBL" id="AGNL01048513">
    <property type="protein sequence ID" value="EJK45448.1"/>
    <property type="molecule type" value="Genomic_DNA"/>
</dbReference>
<comment type="caution">
    <text evidence="11">The sequence shown here is derived from an EMBL/GenBank/DDBJ whole genome shotgun (WGS) entry which is preliminary data.</text>
</comment>
<dbReference type="PANTHER" id="PTHR45624">
    <property type="entry name" value="MITOCHONDRIAL BASIC AMINO ACIDS TRANSPORTER-RELATED"/>
    <property type="match status" value="1"/>
</dbReference>
<organism evidence="11 12">
    <name type="scientific">Thalassiosira oceanica</name>
    <name type="common">Marine diatom</name>
    <dbReference type="NCBI Taxonomy" id="159749"/>
    <lineage>
        <taxon>Eukaryota</taxon>
        <taxon>Sar</taxon>
        <taxon>Stramenopiles</taxon>
        <taxon>Ochrophyta</taxon>
        <taxon>Bacillariophyta</taxon>
        <taxon>Coscinodiscophyceae</taxon>
        <taxon>Thalassiosirophycidae</taxon>
        <taxon>Thalassiosirales</taxon>
        <taxon>Thalassiosiraceae</taxon>
        <taxon>Thalassiosira</taxon>
    </lineage>
</organism>
<evidence type="ECO:0000256" key="10">
    <source>
        <dbReference type="RuleBase" id="RU000488"/>
    </source>
</evidence>